<reference evidence="5 6" key="1">
    <citation type="submission" date="2020-04" db="EMBL/GenBank/DDBJ databases">
        <authorList>
            <person name="Liu S."/>
        </authorList>
    </citation>
    <scope>NUCLEOTIDE SEQUENCE [LARGE SCALE GENOMIC DNA]</scope>
    <source>
        <strain evidence="5 6">CGMCC 1.15091</strain>
    </source>
</reference>
<feature type="domain" description="Tetracycline repressor TetR C-terminal" evidence="4">
    <location>
        <begin position="77"/>
        <end position="199"/>
    </location>
</feature>
<dbReference type="Gene3D" id="1.10.357.10">
    <property type="entry name" value="Tetracycline Repressor, domain 2"/>
    <property type="match status" value="1"/>
</dbReference>
<keyword evidence="3" id="KW-0804">Transcription</keyword>
<keyword evidence="6" id="KW-1185">Reference proteome</keyword>
<comment type="caution">
    <text evidence="5">The sequence shown here is derived from an EMBL/GenBank/DDBJ whole genome shotgun (WGS) entry which is preliminary data.</text>
</comment>
<gene>
    <name evidence="5" type="ORF">HER39_08780</name>
</gene>
<evidence type="ECO:0000313" key="5">
    <source>
        <dbReference type="EMBL" id="NKX50659.1"/>
    </source>
</evidence>
<organism evidence="5 6">
    <name type="scientific">Arthrobacter deserti</name>
    <dbReference type="NCBI Taxonomy" id="1742687"/>
    <lineage>
        <taxon>Bacteria</taxon>
        <taxon>Bacillati</taxon>
        <taxon>Actinomycetota</taxon>
        <taxon>Actinomycetes</taxon>
        <taxon>Micrococcales</taxon>
        <taxon>Micrococcaceae</taxon>
        <taxon>Arthrobacter</taxon>
    </lineage>
</organism>
<dbReference type="InterPro" id="IPR003012">
    <property type="entry name" value="Tet_transcr_reg_TetR"/>
</dbReference>
<dbReference type="InterPro" id="IPR009057">
    <property type="entry name" value="Homeodomain-like_sf"/>
</dbReference>
<name>A0ABX1JQN7_9MICC</name>
<dbReference type="InterPro" id="IPR004111">
    <property type="entry name" value="Repressor_TetR_C"/>
</dbReference>
<protein>
    <submittedName>
        <fullName evidence="5">TetR/AcrR family transcriptional regulator</fullName>
    </submittedName>
</protein>
<dbReference type="SUPFAM" id="SSF48498">
    <property type="entry name" value="Tetracyclin repressor-like, C-terminal domain"/>
    <property type="match status" value="1"/>
</dbReference>
<evidence type="ECO:0000256" key="2">
    <source>
        <dbReference type="ARBA" id="ARBA00023015"/>
    </source>
</evidence>
<evidence type="ECO:0000259" key="4">
    <source>
        <dbReference type="Pfam" id="PF02909"/>
    </source>
</evidence>
<accession>A0ABX1JQN7</accession>
<sequence length="207" mass="21644">MARPLTPKLSPAVIADEALAMVDQAGEFTIPALAARLKVSASSLYNHVSGKADIIELMRGRTVAGIALPEPAGDAAGGDWIGTIRAIAVEYRRAYAEHPRLIPLFTAYTVRDPSTLRMYEVLAQVFSAAGFAPRRTLGAITVLDSFVLGSALDAAAPEQVWEAVPGAGAALQDALRDGPGGPDRAEAAFRYGLELLLAGFGREAAAS</sequence>
<dbReference type="SUPFAM" id="SSF46689">
    <property type="entry name" value="Homeodomain-like"/>
    <property type="match status" value="1"/>
</dbReference>
<dbReference type="PRINTS" id="PR00400">
    <property type="entry name" value="TETREPRESSOR"/>
</dbReference>
<proteinExistence type="predicted"/>
<evidence type="ECO:0000256" key="3">
    <source>
        <dbReference type="ARBA" id="ARBA00023163"/>
    </source>
</evidence>
<dbReference type="InterPro" id="IPR036271">
    <property type="entry name" value="Tet_transcr_reg_TetR-rel_C_sf"/>
</dbReference>
<evidence type="ECO:0000313" key="6">
    <source>
        <dbReference type="Proteomes" id="UP000523795"/>
    </source>
</evidence>
<evidence type="ECO:0000256" key="1">
    <source>
        <dbReference type="ARBA" id="ARBA00022491"/>
    </source>
</evidence>
<keyword evidence="2" id="KW-0805">Transcription regulation</keyword>
<dbReference type="Pfam" id="PF02909">
    <property type="entry name" value="TetR_C_1"/>
    <property type="match status" value="1"/>
</dbReference>
<keyword evidence="1" id="KW-0678">Repressor</keyword>
<dbReference type="Proteomes" id="UP000523795">
    <property type="component" value="Unassembled WGS sequence"/>
</dbReference>
<dbReference type="EMBL" id="JAAZSR010000114">
    <property type="protein sequence ID" value="NKX50659.1"/>
    <property type="molecule type" value="Genomic_DNA"/>
</dbReference>